<organism evidence="2 3">
    <name type="scientific">Gymnopus androsaceus JB14</name>
    <dbReference type="NCBI Taxonomy" id="1447944"/>
    <lineage>
        <taxon>Eukaryota</taxon>
        <taxon>Fungi</taxon>
        <taxon>Dikarya</taxon>
        <taxon>Basidiomycota</taxon>
        <taxon>Agaricomycotina</taxon>
        <taxon>Agaricomycetes</taxon>
        <taxon>Agaricomycetidae</taxon>
        <taxon>Agaricales</taxon>
        <taxon>Marasmiineae</taxon>
        <taxon>Omphalotaceae</taxon>
        <taxon>Gymnopus</taxon>
    </lineage>
</organism>
<dbReference type="Pfam" id="PF14223">
    <property type="entry name" value="Retrotran_gag_2"/>
    <property type="match status" value="1"/>
</dbReference>
<name>A0A6A4HMB8_9AGAR</name>
<evidence type="ECO:0000313" key="2">
    <source>
        <dbReference type="EMBL" id="KAE9398187.1"/>
    </source>
</evidence>
<evidence type="ECO:0000313" key="3">
    <source>
        <dbReference type="Proteomes" id="UP000799118"/>
    </source>
</evidence>
<dbReference type="EMBL" id="ML769486">
    <property type="protein sequence ID" value="KAE9398187.1"/>
    <property type="molecule type" value="Genomic_DNA"/>
</dbReference>
<keyword evidence="3" id="KW-1185">Reference proteome</keyword>
<dbReference type="AlphaFoldDB" id="A0A6A4HMB8"/>
<reference evidence="2" key="1">
    <citation type="journal article" date="2019" name="Environ. Microbiol.">
        <title>Fungal ecological strategies reflected in gene transcription - a case study of two litter decomposers.</title>
        <authorList>
            <person name="Barbi F."/>
            <person name="Kohler A."/>
            <person name="Barry K."/>
            <person name="Baskaran P."/>
            <person name="Daum C."/>
            <person name="Fauchery L."/>
            <person name="Ihrmark K."/>
            <person name="Kuo A."/>
            <person name="LaButti K."/>
            <person name="Lipzen A."/>
            <person name="Morin E."/>
            <person name="Grigoriev I.V."/>
            <person name="Henrissat B."/>
            <person name="Lindahl B."/>
            <person name="Martin F."/>
        </authorList>
    </citation>
    <scope>NUCLEOTIDE SEQUENCE</scope>
    <source>
        <strain evidence="2">JB14</strain>
    </source>
</reference>
<dbReference type="SUPFAM" id="SSF101447">
    <property type="entry name" value="Formin homology 2 domain (FH2 domain)"/>
    <property type="match status" value="1"/>
</dbReference>
<feature type="compositionally biased region" description="Pro residues" evidence="1">
    <location>
        <begin position="21"/>
        <end position="34"/>
    </location>
</feature>
<sequence length="167" mass="18810">MKDCELTEDPRPPRIHRSILKPPPSPPPPPPPLLPAASTMTMTMTTTPTTTPVASTKTSKATPVFSVTPFLQEWVFQNDQAKGIIKSHINDLPSLMPNVDDKTAKEVYEALDMEFAKKDGMCKVFTEHHLCFFIFHEAKPIDEFFKQLQEIRKDAVEAGNVIEDKTF</sequence>
<feature type="region of interest" description="Disordered" evidence="1">
    <location>
        <begin position="1"/>
        <end position="38"/>
    </location>
</feature>
<proteinExistence type="predicted"/>
<evidence type="ECO:0000256" key="1">
    <source>
        <dbReference type="SAM" id="MobiDB-lite"/>
    </source>
</evidence>
<feature type="compositionally biased region" description="Basic and acidic residues" evidence="1">
    <location>
        <begin position="1"/>
        <end position="12"/>
    </location>
</feature>
<protein>
    <submittedName>
        <fullName evidence="2">Uncharacterized protein</fullName>
    </submittedName>
</protein>
<accession>A0A6A4HMB8</accession>
<dbReference type="Proteomes" id="UP000799118">
    <property type="component" value="Unassembled WGS sequence"/>
</dbReference>
<gene>
    <name evidence="2" type="ORF">BT96DRAFT_995082</name>
</gene>